<accession>A0ACC1DCM6</accession>
<dbReference type="EMBL" id="CM034390">
    <property type="protein sequence ID" value="KAJ0181694.1"/>
    <property type="molecule type" value="Genomic_DNA"/>
</dbReference>
<sequence length="359" mass="41426">MNVIITSFTNPFSFFCITNTNENELLQTVEPNEELTYERITVSNADHGQYVAVMWRDKWVRGVISMEDQFLIWLIDYGLYIRPTEKTVYTKLPLEYKKYPSKVFEASIHGVVPITQILNTDCQIENVIDNKWTKAAIAKAKESIMSALNVYFQPIALLSYKDNNVVIGDLYLRFQNKEIINIVDILEMWPVYLHKNKEVYIKDLSIYYTTRRRHRACVLKPVFPNLDFPVISLQTALEEYNDICSKNPPFNSETQNVSDCEDGSTVLDVNGAYKKTENTFKLTTDEIEKYSTMFITVHGREYNVLQDSLARCYCAEEIAICLCPSERDDETVTKFSRIANKVSGNFVQLISANFAKTDS</sequence>
<protein>
    <submittedName>
        <fullName evidence="1">Uncharacterized protein</fullName>
    </submittedName>
</protein>
<comment type="caution">
    <text evidence="1">The sequence shown here is derived from an EMBL/GenBank/DDBJ whole genome shotgun (WGS) entry which is preliminary data.</text>
</comment>
<name>A0ACC1DCM6_9NEOP</name>
<dbReference type="Proteomes" id="UP000824533">
    <property type="component" value="Linkage Group LG04"/>
</dbReference>
<keyword evidence="2" id="KW-1185">Reference proteome</keyword>
<organism evidence="1 2">
    <name type="scientific">Dendrolimus kikuchii</name>
    <dbReference type="NCBI Taxonomy" id="765133"/>
    <lineage>
        <taxon>Eukaryota</taxon>
        <taxon>Metazoa</taxon>
        <taxon>Ecdysozoa</taxon>
        <taxon>Arthropoda</taxon>
        <taxon>Hexapoda</taxon>
        <taxon>Insecta</taxon>
        <taxon>Pterygota</taxon>
        <taxon>Neoptera</taxon>
        <taxon>Endopterygota</taxon>
        <taxon>Lepidoptera</taxon>
        <taxon>Glossata</taxon>
        <taxon>Ditrysia</taxon>
        <taxon>Bombycoidea</taxon>
        <taxon>Lasiocampidae</taxon>
        <taxon>Dendrolimus</taxon>
    </lineage>
</organism>
<reference evidence="1 2" key="1">
    <citation type="journal article" date="2021" name="Front. Genet.">
        <title>Chromosome-Level Genome Assembly Reveals Significant Gene Expansion in the Toll and IMD Signaling Pathways of Dendrolimus kikuchii.</title>
        <authorList>
            <person name="Zhou J."/>
            <person name="Wu P."/>
            <person name="Xiong Z."/>
            <person name="Liu N."/>
            <person name="Zhao N."/>
            <person name="Ji M."/>
            <person name="Qiu Y."/>
            <person name="Yang B."/>
        </authorList>
    </citation>
    <scope>NUCLEOTIDE SEQUENCE [LARGE SCALE GENOMIC DNA]</scope>
    <source>
        <strain evidence="1">Ann1</strain>
    </source>
</reference>
<evidence type="ECO:0000313" key="2">
    <source>
        <dbReference type="Proteomes" id="UP000824533"/>
    </source>
</evidence>
<gene>
    <name evidence="1" type="ORF">K1T71_002416</name>
</gene>
<evidence type="ECO:0000313" key="1">
    <source>
        <dbReference type="EMBL" id="KAJ0181694.1"/>
    </source>
</evidence>
<proteinExistence type="predicted"/>